<evidence type="ECO:0000313" key="11">
    <source>
        <dbReference type="EMBL" id="SCU81664.1"/>
    </source>
</evidence>
<dbReference type="Pfam" id="PF03980">
    <property type="entry name" value="Nnf1"/>
    <property type="match status" value="1"/>
</dbReference>
<evidence type="ECO:0000256" key="1">
    <source>
        <dbReference type="ARBA" id="ARBA00004629"/>
    </source>
</evidence>
<evidence type="ECO:0000313" key="12">
    <source>
        <dbReference type="Proteomes" id="UP000189911"/>
    </source>
</evidence>
<keyword evidence="8 9" id="KW-0137">Centromere</keyword>
<dbReference type="AlphaFoldDB" id="A0A1G4IX74"/>
<dbReference type="PANTHER" id="PTHR15459">
    <property type="entry name" value="POLYAMINE-MODULATED FACTOR 1"/>
    <property type="match status" value="1"/>
</dbReference>
<feature type="coiled-coil region" evidence="10">
    <location>
        <begin position="144"/>
        <end position="171"/>
    </location>
</feature>
<dbReference type="OrthoDB" id="18453at2759"/>
<evidence type="ECO:0000256" key="5">
    <source>
        <dbReference type="ARBA" id="ARBA00022838"/>
    </source>
</evidence>
<protein>
    <recommendedName>
        <fullName evidence="9">Kinetochore-associated protein</fullName>
    </recommendedName>
</protein>
<dbReference type="PANTHER" id="PTHR15459:SF3">
    <property type="entry name" value="POLYAMINE-MODULATED FACTOR 1"/>
    <property type="match status" value="1"/>
</dbReference>
<keyword evidence="6 9" id="KW-0539">Nucleus</keyword>
<keyword evidence="4 9" id="KW-0498">Mitosis</keyword>
<comment type="subcellular location">
    <subcellularLocation>
        <location evidence="1 9">Chromosome</location>
        <location evidence="1 9">Centromere</location>
        <location evidence="1 9">Kinetochore</location>
    </subcellularLocation>
    <subcellularLocation>
        <location evidence="9">Nucleus</location>
    </subcellularLocation>
    <text evidence="9">Associated with the kinetochore.</text>
</comment>
<dbReference type="GO" id="GO:0051301">
    <property type="term" value="P:cell division"/>
    <property type="evidence" value="ECO:0007669"/>
    <property type="project" value="UniProtKB-UniRule"/>
</dbReference>
<evidence type="ECO:0000256" key="8">
    <source>
        <dbReference type="ARBA" id="ARBA00023328"/>
    </source>
</evidence>
<evidence type="ECO:0000256" key="6">
    <source>
        <dbReference type="ARBA" id="ARBA00023242"/>
    </source>
</evidence>
<dbReference type="InterPro" id="IPR007128">
    <property type="entry name" value="PMF1/Nnf1"/>
</dbReference>
<evidence type="ECO:0000256" key="4">
    <source>
        <dbReference type="ARBA" id="ARBA00022776"/>
    </source>
</evidence>
<evidence type="ECO:0000256" key="9">
    <source>
        <dbReference type="PIRNR" id="PIRNR027153"/>
    </source>
</evidence>
<sequence>MPEGVRIRYKRLNQVCRKALQQSVNKIQNWEKLSSCFPQYTATDAGAKNLSTCQRQVIEFWMELSKREFEEIFKERDIENKLNDLDDLISHSKDVQKTLNQDHPAMACIDELSPEQLINGNMHDSRVSLLGQLDDRLGTVADMNKALELELEHLRSQISSETKELNEIYDRSMGQESDSMDEVLQQGLRDMLVELREEEIE</sequence>
<keyword evidence="5 9" id="KW-0995">Kinetochore</keyword>
<dbReference type="GO" id="GO:0007059">
    <property type="term" value="P:chromosome segregation"/>
    <property type="evidence" value="ECO:0007669"/>
    <property type="project" value="UniProtKB-UniRule"/>
</dbReference>
<dbReference type="PIRSF" id="PIRSF027153">
    <property type="entry name" value="Nnf1p"/>
    <property type="match status" value="1"/>
</dbReference>
<proteinExistence type="predicted"/>
<evidence type="ECO:0000256" key="7">
    <source>
        <dbReference type="ARBA" id="ARBA00023306"/>
    </source>
</evidence>
<keyword evidence="10" id="KW-0175">Coiled coil</keyword>
<dbReference type="EMBL" id="LT598450">
    <property type="protein sequence ID" value="SCU81664.1"/>
    <property type="molecule type" value="Genomic_DNA"/>
</dbReference>
<keyword evidence="2 9" id="KW-0158">Chromosome</keyword>
<evidence type="ECO:0000256" key="10">
    <source>
        <dbReference type="SAM" id="Coils"/>
    </source>
</evidence>
<keyword evidence="12" id="KW-1185">Reference proteome</keyword>
<keyword evidence="7 9" id="KW-0131">Cell cycle</keyword>
<dbReference type="InterPro" id="IPR016851">
    <property type="entry name" value="Nnf1"/>
</dbReference>
<reference evidence="12" key="1">
    <citation type="submission" date="2016-03" db="EMBL/GenBank/DDBJ databases">
        <authorList>
            <person name="Devillers Hugo."/>
        </authorList>
    </citation>
    <scope>NUCLEOTIDE SEQUENCE [LARGE SCALE GENOMIC DNA]</scope>
</reference>
<dbReference type="GO" id="GO:0000444">
    <property type="term" value="C:MIS12/MIND type complex"/>
    <property type="evidence" value="ECO:0007669"/>
    <property type="project" value="UniProtKB-UniRule"/>
</dbReference>
<name>A0A1G4IX74_9SACH</name>
<dbReference type="Proteomes" id="UP000189911">
    <property type="component" value="Chromosome B"/>
</dbReference>
<organism evidence="11 12">
    <name type="scientific">Lachancea nothofagi CBS 11611</name>
    <dbReference type="NCBI Taxonomy" id="1266666"/>
    <lineage>
        <taxon>Eukaryota</taxon>
        <taxon>Fungi</taxon>
        <taxon>Dikarya</taxon>
        <taxon>Ascomycota</taxon>
        <taxon>Saccharomycotina</taxon>
        <taxon>Saccharomycetes</taxon>
        <taxon>Saccharomycetales</taxon>
        <taxon>Saccharomycetaceae</taxon>
        <taxon>Lachancea</taxon>
    </lineage>
</organism>
<evidence type="ECO:0000256" key="2">
    <source>
        <dbReference type="ARBA" id="ARBA00022454"/>
    </source>
</evidence>
<gene>
    <name evidence="11" type="ORF">LANO_0B03818G</name>
</gene>
<accession>A0A1G4IX74</accession>
<dbReference type="GO" id="GO:0005634">
    <property type="term" value="C:nucleus"/>
    <property type="evidence" value="ECO:0007669"/>
    <property type="project" value="UniProtKB-SubCell"/>
</dbReference>
<evidence type="ECO:0000256" key="3">
    <source>
        <dbReference type="ARBA" id="ARBA00022618"/>
    </source>
</evidence>
<keyword evidence="3 9" id="KW-0132">Cell division</keyword>